<feature type="region of interest" description="Disordered" evidence="1">
    <location>
        <begin position="187"/>
        <end position="244"/>
    </location>
</feature>
<feature type="region of interest" description="Disordered" evidence="1">
    <location>
        <begin position="411"/>
        <end position="430"/>
    </location>
</feature>
<reference evidence="2 3" key="1">
    <citation type="journal article" date="2015" name="Sci. Rep.">
        <title>Chromosome-level genome map provides insights into diverse defense mechanisms in the medicinal fungus Ganoderma sinense.</title>
        <authorList>
            <person name="Zhu Y."/>
            <person name="Xu J."/>
            <person name="Sun C."/>
            <person name="Zhou S."/>
            <person name="Xu H."/>
            <person name="Nelson D.R."/>
            <person name="Qian J."/>
            <person name="Song J."/>
            <person name="Luo H."/>
            <person name="Xiang L."/>
            <person name="Li Y."/>
            <person name="Xu Z."/>
            <person name="Ji A."/>
            <person name="Wang L."/>
            <person name="Lu S."/>
            <person name="Hayward A."/>
            <person name="Sun W."/>
            <person name="Li X."/>
            <person name="Schwartz D.C."/>
            <person name="Wang Y."/>
            <person name="Chen S."/>
        </authorList>
    </citation>
    <scope>NUCLEOTIDE SEQUENCE [LARGE SCALE GENOMIC DNA]</scope>
    <source>
        <strain evidence="2 3">ZZ0214-1</strain>
    </source>
</reference>
<name>A0A2G8SKQ0_9APHY</name>
<dbReference type="STRING" id="1077348.A0A2G8SKQ0"/>
<organism evidence="2 3">
    <name type="scientific">Ganoderma sinense ZZ0214-1</name>
    <dbReference type="NCBI Taxonomy" id="1077348"/>
    <lineage>
        <taxon>Eukaryota</taxon>
        <taxon>Fungi</taxon>
        <taxon>Dikarya</taxon>
        <taxon>Basidiomycota</taxon>
        <taxon>Agaricomycotina</taxon>
        <taxon>Agaricomycetes</taxon>
        <taxon>Polyporales</taxon>
        <taxon>Polyporaceae</taxon>
        <taxon>Ganoderma</taxon>
    </lineage>
</organism>
<proteinExistence type="predicted"/>
<feature type="compositionally biased region" description="Low complexity" evidence="1">
    <location>
        <begin position="290"/>
        <end position="301"/>
    </location>
</feature>
<feature type="region of interest" description="Disordered" evidence="1">
    <location>
        <begin position="260"/>
        <end position="313"/>
    </location>
</feature>
<evidence type="ECO:0000256" key="1">
    <source>
        <dbReference type="SAM" id="MobiDB-lite"/>
    </source>
</evidence>
<keyword evidence="3" id="KW-1185">Reference proteome</keyword>
<feature type="compositionally biased region" description="Low complexity" evidence="1">
    <location>
        <begin position="222"/>
        <end position="244"/>
    </location>
</feature>
<dbReference type="EMBL" id="AYKW01000005">
    <property type="protein sequence ID" value="PIL34332.1"/>
    <property type="molecule type" value="Genomic_DNA"/>
</dbReference>
<evidence type="ECO:0000313" key="2">
    <source>
        <dbReference type="EMBL" id="PIL34332.1"/>
    </source>
</evidence>
<gene>
    <name evidence="2" type="ORF">GSI_03107</name>
</gene>
<dbReference type="OrthoDB" id="2757517at2759"/>
<dbReference type="AlphaFoldDB" id="A0A2G8SKQ0"/>
<feature type="compositionally biased region" description="Basic and acidic residues" evidence="1">
    <location>
        <begin position="73"/>
        <end position="82"/>
    </location>
</feature>
<feature type="compositionally biased region" description="Low complexity" evidence="1">
    <location>
        <begin position="260"/>
        <end position="276"/>
    </location>
</feature>
<evidence type="ECO:0000313" key="3">
    <source>
        <dbReference type="Proteomes" id="UP000230002"/>
    </source>
</evidence>
<feature type="region of interest" description="Disordered" evidence="1">
    <location>
        <begin position="73"/>
        <end position="109"/>
    </location>
</feature>
<sequence>MSQLRRRGTVYLYDDVIHTTPPVSIDWNAVSINRRRYSYALPGVPQPPVTGGQDETRTQVAGLESDGAVCRVGDDDGYRSGEEGGICDDQDDSEMSDSQSVGSGRSAVVPSRRVQPISGGVGALHNPVSWVREREGGLESVHNSARQSSPDDAVRATGCPSEMLQLSNIPNESASVPFINFDRHGKQKEAIRRPQGPCYHPYAPSGLTQDPDSDDDFVRGDPTPFLAPSSSSSSSAAPSSTLSTSISVLPPRILSATSSLSSITSSSPSSPALPSLVLNEGPAGSRETAESPSSSSMATRPIISGPSPSSTRLDRQVDVAVEDGVAAVFFATEGDIQAETDWEAHRLSKDHRNGAAGQTVWYMTSGPFCLVVPPPSLAADPDDIFIHINNQNSRYRTWVMNMVGQWVSVRAGDQQPSDPTRRLSLGKHNKEPSWVKKSSWSVYRSRRKKQRRDPQDGQSLTYTSSLPVIEAVAAAPR</sequence>
<comment type="caution">
    <text evidence="2">The sequence shown here is derived from an EMBL/GenBank/DDBJ whole genome shotgun (WGS) entry which is preliminary data.</text>
</comment>
<accession>A0A2G8SKQ0</accession>
<feature type="compositionally biased region" description="Acidic residues" evidence="1">
    <location>
        <begin position="85"/>
        <end position="95"/>
    </location>
</feature>
<dbReference type="Proteomes" id="UP000230002">
    <property type="component" value="Unassembled WGS sequence"/>
</dbReference>
<protein>
    <submittedName>
        <fullName evidence="2">Uncharacterized protein</fullName>
    </submittedName>
</protein>